<protein>
    <submittedName>
        <fullName evidence="2">Zinc-binding alcohol dehydrogenase-like protein</fullName>
    </submittedName>
</protein>
<accession>A0A9X0B3P2</accession>
<dbReference type="GeneID" id="81373090"/>
<dbReference type="EMBL" id="JAPZBU010000009">
    <property type="protein sequence ID" value="KAJ5386932.1"/>
    <property type="molecule type" value="Genomic_DNA"/>
</dbReference>
<dbReference type="InterPro" id="IPR020843">
    <property type="entry name" value="ER"/>
</dbReference>
<evidence type="ECO:0000313" key="3">
    <source>
        <dbReference type="Proteomes" id="UP001147747"/>
    </source>
</evidence>
<dbReference type="OrthoDB" id="9930022at2759"/>
<dbReference type="InterPro" id="IPR013154">
    <property type="entry name" value="ADH-like_N"/>
</dbReference>
<dbReference type="SMART" id="SM00829">
    <property type="entry name" value="PKS_ER"/>
    <property type="match status" value="1"/>
</dbReference>
<dbReference type="Proteomes" id="UP001147747">
    <property type="component" value="Unassembled WGS sequence"/>
</dbReference>
<dbReference type="Gene3D" id="3.40.50.720">
    <property type="entry name" value="NAD(P)-binding Rossmann-like Domain"/>
    <property type="match status" value="1"/>
</dbReference>
<dbReference type="PANTHER" id="PTHR45033">
    <property type="match status" value="1"/>
</dbReference>
<dbReference type="InterPro" id="IPR011032">
    <property type="entry name" value="GroES-like_sf"/>
</dbReference>
<sequence length="352" mass="37470">MPPKTSPAWILSEQKGIDSLELVQENPIPEVGEYDVLVKIHAASLNYRDIVVAKGEPALPYFRSGVIPGSDGAGTVEAVGANVNGFQVGDRVCTHLTSGLPANQPTTMVDICQSGLGHNYDGTLTAYTVLHETALVHMPANLDFVQASTLTCSGLTAWNALFGIDSLKPQKGDWVLVQGTGGVSIAALQFALAAGATIIATTSSSAKGDRLRLIGAHHVLNYREDANWGQTARNLTPNGQGVSIVLDVGGLSTLTQSLKAVRVDGLIALAGMLGSAPDGTPAPTLMDCLSNSCTVRGFLLGTRDQYREMNRFIAEKGIEPVVDDHVFDFAETKEAYELLQQQRHFSKVCIRI</sequence>
<dbReference type="Gene3D" id="3.90.180.10">
    <property type="entry name" value="Medium-chain alcohol dehydrogenases, catalytic domain"/>
    <property type="match status" value="1"/>
</dbReference>
<evidence type="ECO:0000313" key="2">
    <source>
        <dbReference type="EMBL" id="KAJ5386932.1"/>
    </source>
</evidence>
<name>A0A9X0B3P2_9EURO</name>
<dbReference type="AlphaFoldDB" id="A0A9X0B3P2"/>
<keyword evidence="3" id="KW-1185">Reference proteome</keyword>
<proteinExistence type="predicted"/>
<dbReference type="Pfam" id="PF08240">
    <property type="entry name" value="ADH_N"/>
    <property type="match status" value="1"/>
</dbReference>
<dbReference type="SUPFAM" id="SSF51735">
    <property type="entry name" value="NAD(P)-binding Rossmann-fold domains"/>
    <property type="match status" value="1"/>
</dbReference>
<evidence type="ECO:0000259" key="1">
    <source>
        <dbReference type="SMART" id="SM00829"/>
    </source>
</evidence>
<dbReference type="CDD" id="cd08276">
    <property type="entry name" value="MDR7"/>
    <property type="match status" value="1"/>
</dbReference>
<dbReference type="Pfam" id="PF00107">
    <property type="entry name" value="ADH_zinc_N"/>
    <property type="match status" value="1"/>
</dbReference>
<feature type="domain" description="Enoyl reductase (ER)" evidence="1">
    <location>
        <begin position="16"/>
        <end position="350"/>
    </location>
</feature>
<dbReference type="GO" id="GO:0016491">
    <property type="term" value="F:oxidoreductase activity"/>
    <property type="evidence" value="ECO:0007669"/>
    <property type="project" value="InterPro"/>
</dbReference>
<dbReference type="SUPFAM" id="SSF50129">
    <property type="entry name" value="GroES-like"/>
    <property type="match status" value="1"/>
</dbReference>
<dbReference type="InterPro" id="IPR013149">
    <property type="entry name" value="ADH-like_C"/>
</dbReference>
<organism evidence="2 3">
    <name type="scientific">Penicillium cosmopolitanum</name>
    <dbReference type="NCBI Taxonomy" id="1131564"/>
    <lineage>
        <taxon>Eukaryota</taxon>
        <taxon>Fungi</taxon>
        <taxon>Dikarya</taxon>
        <taxon>Ascomycota</taxon>
        <taxon>Pezizomycotina</taxon>
        <taxon>Eurotiomycetes</taxon>
        <taxon>Eurotiomycetidae</taxon>
        <taxon>Eurotiales</taxon>
        <taxon>Aspergillaceae</taxon>
        <taxon>Penicillium</taxon>
    </lineage>
</organism>
<reference evidence="2" key="1">
    <citation type="submission" date="2022-12" db="EMBL/GenBank/DDBJ databases">
        <authorList>
            <person name="Petersen C."/>
        </authorList>
    </citation>
    <scope>NUCLEOTIDE SEQUENCE</scope>
    <source>
        <strain evidence="2">IBT 29677</strain>
    </source>
</reference>
<gene>
    <name evidence="2" type="ORF">N7509_009473</name>
</gene>
<dbReference type="PANTHER" id="PTHR45033:SF2">
    <property type="entry name" value="ZINC-TYPE ALCOHOL DEHYDROGENASE-LIKE PROTEIN C1773.06C"/>
    <property type="match status" value="1"/>
</dbReference>
<comment type="caution">
    <text evidence="2">The sequence shown here is derived from an EMBL/GenBank/DDBJ whole genome shotgun (WGS) entry which is preliminary data.</text>
</comment>
<dbReference type="InterPro" id="IPR052711">
    <property type="entry name" value="Zinc_ADH-like"/>
</dbReference>
<dbReference type="InterPro" id="IPR036291">
    <property type="entry name" value="NAD(P)-bd_dom_sf"/>
</dbReference>
<dbReference type="RefSeq" id="XP_056484730.1">
    <property type="nucleotide sequence ID" value="XM_056634110.1"/>
</dbReference>
<reference evidence="2" key="2">
    <citation type="journal article" date="2023" name="IMA Fungus">
        <title>Comparative genomic study of the Penicillium genus elucidates a diverse pangenome and 15 lateral gene transfer events.</title>
        <authorList>
            <person name="Petersen C."/>
            <person name="Sorensen T."/>
            <person name="Nielsen M.R."/>
            <person name="Sondergaard T.E."/>
            <person name="Sorensen J.L."/>
            <person name="Fitzpatrick D.A."/>
            <person name="Frisvad J.C."/>
            <person name="Nielsen K.L."/>
        </authorList>
    </citation>
    <scope>NUCLEOTIDE SEQUENCE</scope>
    <source>
        <strain evidence="2">IBT 29677</strain>
    </source>
</reference>